<keyword evidence="2" id="KW-1185">Reference proteome</keyword>
<sequence length="339" mass="37239">MPIENIHTYLVYPNKGVEDAAPITGNAVPQEGKMFSLLNEIYDRAETECSIGIAFRQAEDGQQENPCRTLLVDYVTAPDIEKGRSLAERLAGVTTKRSGLGLMFLIRGKEGSDHKVVVSRFRANNGVLVDEAAEELTVEFIDRVFMKNAHSYKAVAYRHASLAAGFWSGIAVDKQINSRDAETSDYWVKEFLASDLLTTPALGTRRLALALKDAVKSTKDLDVKQKITAAATLASGINGQSTSAETFFDRYGFDERTAEVVRSQFSRSDLAAETFVFSGDEFARVLPYKSIELDSGAVLTAESAKFNDIFSIEPVDGSEDETRFSTTGKIVSEKLAKTR</sequence>
<dbReference type="AlphaFoldDB" id="A0A1W1Y9E1"/>
<dbReference type="Proteomes" id="UP000192656">
    <property type="component" value="Unassembled WGS sequence"/>
</dbReference>
<evidence type="ECO:0000313" key="1">
    <source>
        <dbReference type="EMBL" id="SMC32749.1"/>
    </source>
</evidence>
<name>A0A1W1Y9E1_9HYPH</name>
<evidence type="ECO:0000313" key="2">
    <source>
        <dbReference type="Proteomes" id="UP000192656"/>
    </source>
</evidence>
<proteinExistence type="predicted"/>
<dbReference type="RefSeq" id="WP_084407850.1">
    <property type="nucleotide sequence ID" value="NZ_FWXR01000001.1"/>
</dbReference>
<gene>
    <name evidence="1" type="ORF">SAMN06297251_10180</name>
</gene>
<reference evidence="1 2" key="1">
    <citation type="submission" date="2017-04" db="EMBL/GenBank/DDBJ databases">
        <authorList>
            <person name="Afonso C.L."/>
            <person name="Miller P.J."/>
            <person name="Scott M.A."/>
            <person name="Spackman E."/>
            <person name="Goraichik I."/>
            <person name="Dimitrov K.M."/>
            <person name="Suarez D.L."/>
            <person name="Swayne D.E."/>
        </authorList>
    </citation>
    <scope>NUCLEOTIDE SEQUENCE [LARGE SCALE GENOMIC DNA]</scope>
    <source>
        <strain evidence="1 2">CGMCC 1.10972</strain>
    </source>
</reference>
<organism evidence="1 2">
    <name type="scientific">Fulvimarina manganoxydans</name>
    <dbReference type="NCBI Taxonomy" id="937218"/>
    <lineage>
        <taxon>Bacteria</taxon>
        <taxon>Pseudomonadati</taxon>
        <taxon>Pseudomonadota</taxon>
        <taxon>Alphaproteobacteria</taxon>
        <taxon>Hyphomicrobiales</taxon>
        <taxon>Aurantimonadaceae</taxon>
        <taxon>Fulvimarina</taxon>
    </lineage>
</organism>
<evidence type="ECO:0008006" key="3">
    <source>
        <dbReference type="Google" id="ProtNLM"/>
    </source>
</evidence>
<dbReference type="EMBL" id="FWXR01000001">
    <property type="protein sequence ID" value="SMC32749.1"/>
    <property type="molecule type" value="Genomic_DNA"/>
</dbReference>
<protein>
    <recommendedName>
        <fullName evidence="3">Nucleoid-associated protein</fullName>
    </recommendedName>
</protein>
<dbReference type="OrthoDB" id="7594210at2"/>
<accession>A0A1W1Y9E1</accession>